<dbReference type="EMBL" id="LAZR01001710">
    <property type="protein sequence ID" value="KKN40364.1"/>
    <property type="molecule type" value="Genomic_DNA"/>
</dbReference>
<dbReference type="AlphaFoldDB" id="A0A0F9QCU4"/>
<proteinExistence type="predicted"/>
<reference evidence="1" key="1">
    <citation type="journal article" date="2015" name="Nature">
        <title>Complex archaea that bridge the gap between prokaryotes and eukaryotes.</title>
        <authorList>
            <person name="Spang A."/>
            <person name="Saw J.H."/>
            <person name="Jorgensen S.L."/>
            <person name="Zaremba-Niedzwiedzka K."/>
            <person name="Martijn J."/>
            <person name="Lind A.E."/>
            <person name="van Eijk R."/>
            <person name="Schleper C."/>
            <person name="Guy L."/>
            <person name="Ettema T.J."/>
        </authorList>
    </citation>
    <scope>NUCLEOTIDE SEQUENCE</scope>
</reference>
<sequence length="66" mass="7406">MAENGENAFVVCSGQHYCLLEMLQEKGFITYEDIGAFLKKCAKPRLAFDVRVSLKTGRTMEEESDG</sequence>
<evidence type="ECO:0000313" key="1">
    <source>
        <dbReference type="EMBL" id="KKN40364.1"/>
    </source>
</evidence>
<name>A0A0F9QCU4_9ZZZZ</name>
<protein>
    <submittedName>
        <fullName evidence="1">Uncharacterized protein</fullName>
    </submittedName>
</protein>
<accession>A0A0F9QCU4</accession>
<organism evidence="1">
    <name type="scientific">marine sediment metagenome</name>
    <dbReference type="NCBI Taxonomy" id="412755"/>
    <lineage>
        <taxon>unclassified sequences</taxon>
        <taxon>metagenomes</taxon>
        <taxon>ecological metagenomes</taxon>
    </lineage>
</organism>
<gene>
    <name evidence="1" type="ORF">LCGC14_0734160</name>
</gene>
<comment type="caution">
    <text evidence="1">The sequence shown here is derived from an EMBL/GenBank/DDBJ whole genome shotgun (WGS) entry which is preliminary data.</text>
</comment>